<dbReference type="STRING" id="5353.A0A1Q3E0D5"/>
<dbReference type="InterPro" id="IPR013694">
    <property type="entry name" value="VIT"/>
</dbReference>
<feature type="domain" description="VIT" evidence="1">
    <location>
        <begin position="100"/>
        <end position="230"/>
    </location>
</feature>
<accession>A0A1Q3E0D5</accession>
<dbReference type="SMART" id="SM00609">
    <property type="entry name" value="VIT"/>
    <property type="match status" value="1"/>
</dbReference>
<protein>
    <submittedName>
        <fullName evidence="2">Glycosyltransferase family 5 protein</fullName>
    </submittedName>
</protein>
<comment type="caution">
    <text evidence="2">The sequence shown here is derived from an EMBL/GenBank/DDBJ whole genome shotgun (WGS) entry which is preliminary data.</text>
</comment>
<reference evidence="2 3" key="1">
    <citation type="submission" date="2016-08" db="EMBL/GenBank/DDBJ databases">
        <authorList>
            <consortium name="Lentinula edodes genome sequencing consortium"/>
            <person name="Sakamoto Y."/>
            <person name="Nakade K."/>
            <person name="Sato S."/>
            <person name="Yoshida Y."/>
            <person name="Miyazaki K."/>
            <person name="Natsume S."/>
            <person name="Konno N."/>
        </authorList>
    </citation>
    <scope>NUCLEOTIDE SEQUENCE [LARGE SCALE GENOMIC DNA]</scope>
    <source>
        <strain evidence="2 3">NBRC 111202</strain>
    </source>
</reference>
<evidence type="ECO:0000259" key="1">
    <source>
        <dbReference type="PROSITE" id="PS51468"/>
    </source>
</evidence>
<dbReference type="Pfam" id="PF08487">
    <property type="entry name" value="VIT"/>
    <property type="match status" value="1"/>
</dbReference>
<organism evidence="2 3">
    <name type="scientific">Lentinula edodes</name>
    <name type="common">Shiitake mushroom</name>
    <name type="synonym">Lentinus edodes</name>
    <dbReference type="NCBI Taxonomy" id="5353"/>
    <lineage>
        <taxon>Eukaryota</taxon>
        <taxon>Fungi</taxon>
        <taxon>Dikarya</taxon>
        <taxon>Basidiomycota</taxon>
        <taxon>Agaricomycotina</taxon>
        <taxon>Agaricomycetes</taxon>
        <taxon>Agaricomycetidae</taxon>
        <taxon>Agaricales</taxon>
        <taxon>Marasmiineae</taxon>
        <taxon>Omphalotaceae</taxon>
        <taxon>Lentinula</taxon>
    </lineage>
</organism>
<keyword evidence="3" id="KW-1185">Reference proteome</keyword>
<proteinExistence type="predicted"/>
<dbReference type="EMBL" id="BDGU01000034">
    <property type="protein sequence ID" value="GAW00626.1"/>
    <property type="molecule type" value="Genomic_DNA"/>
</dbReference>
<evidence type="ECO:0000313" key="3">
    <source>
        <dbReference type="Proteomes" id="UP000188533"/>
    </source>
</evidence>
<name>A0A1Q3E0D5_LENED</name>
<dbReference type="PROSITE" id="PS51468">
    <property type="entry name" value="VIT"/>
    <property type="match status" value="1"/>
</dbReference>
<keyword evidence="2" id="KW-0808">Transferase</keyword>
<dbReference type="PANTHER" id="PTHR45737">
    <property type="entry name" value="VON WILLEBRAND FACTOR A DOMAIN-CONTAINING PROTEIN 5A"/>
    <property type="match status" value="1"/>
</dbReference>
<dbReference type="GO" id="GO:0016740">
    <property type="term" value="F:transferase activity"/>
    <property type="evidence" value="ECO:0007669"/>
    <property type="project" value="UniProtKB-KW"/>
</dbReference>
<dbReference type="PANTHER" id="PTHR45737:SF6">
    <property type="entry name" value="VON WILLEBRAND FACTOR A DOMAIN-CONTAINING PROTEIN 5A"/>
    <property type="match status" value="1"/>
</dbReference>
<evidence type="ECO:0000313" key="2">
    <source>
        <dbReference type="EMBL" id="GAW00626.1"/>
    </source>
</evidence>
<reference evidence="2 3" key="2">
    <citation type="submission" date="2017-02" db="EMBL/GenBank/DDBJ databases">
        <title>A genome survey and senescence transcriptome analysis in Lentinula edodes.</title>
        <authorList>
            <person name="Sakamoto Y."/>
            <person name="Nakade K."/>
            <person name="Sato S."/>
            <person name="Yoshida Y."/>
            <person name="Miyazaki K."/>
            <person name="Natsume S."/>
            <person name="Konno N."/>
        </authorList>
    </citation>
    <scope>NUCLEOTIDE SEQUENCE [LARGE SCALE GENOMIC DNA]</scope>
    <source>
        <strain evidence="2 3">NBRC 111202</strain>
    </source>
</reference>
<gene>
    <name evidence="2" type="ORF">LENED_002165</name>
</gene>
<dbReference type="AlphaFoldDB" id="A0A1Q3E0D5"/>
<sequence>MCTGKNQRNGMKISEKNKCYDFFFVHPRKPGYTLYLQVSPVVDGTIAKLSEFCTAFPSPPSHTTAITHRVICHVLKIATCVIFSFGSALPTRTKIRSPTLGDCRLYDAATGQDLILDGSSAQVLIADIHASVNLSQRFTNTSYTTISSAVYTFGLMAGAPVCRFEMIRQDGTRVEGVVKEKEAAMKEYEQAIQAGKTASLGQQETEDVFSITVGNVLPSETVEINLHYIQPLTDDEKKDQVKFIFPRTYAQRYGQAPTDNSARGTTVHQPFNMSHRTASAFIGISCPSAHQSTNLSLGLPDALYLRRKTNPEDNHFFA</sequence>
<dbReference type="Proteomes" id="UP000188533">
    <property type="component" value="Unassembled WGS sequence"/>
</dbReference>